<protein>
    <recommendedName>
        <fullName evidence="3">DUF429 domain-containing protein</fullName>
    </recommendedName>
</protein>
<dbReference type="InterPro" id="IPR007362">
    <property type="entry name" value="DUF429"/>
</dbReference>
<organism evidence="1 2">
    <name type="scientific">Desulfuromonas acetoxidans (strain DSM 684 / 11070)</name>
    <dbReference type="NCBI Taxonomy" id="281689"/>
    <lineage>
        <taxon>Bacteria</taxon>
        <taxon>Pseudomonadati</taxon>
        <taxon>Thermodesulfobacteriota</taxon>
        <taxon>Desulfuromonadia</taxon>
        <taxon>Desulfuromonadales</taxon>
        <taxon>Desulfuromonadaceae</taxon>
        <taxon>Desulfuromonas</taxon>
    </lineage>
</organism>
<reference evidence="1" key="2">
    <citation type="submission" date="2006-05" db="EMBL/GenBank/DDBJ databases">
        <title>Sequencing of the draft genome and assembly of Desulfuromonas acetoxidans DSM 684.</title>
        <authorList>
            <consortium name="US DOE Joint Genome Institute (JGI-PGF)"/>
            <person name="Copeland A."/>
            <person name="Lucas S."/>
            <person name="Lapidus A."/>
            <person name="Barry K."/>
            <person name="Detter J.C."/>
            <person name="Glavina del Rio T."/>
            <person name="Hammon N."/>
            <person name="Israni S."/>
            <person name="Dalin E."/>
            <person name="Tice H."/>
            <person name="Bruce D."/>
            <person name="Pitluck S."/>
            <person name="Richardson P."/>
        </authorList>
    </citation>
    <scope>NUCLEOTIDE SEQUENCE [LARGE SCALE GENOMIC DNA]</scope>
    <source>
        <strain evidence="1">DSM 684</strain>
    </source>
</reference>
<accession>Q1JXX5</accession>
<dbReference type="RefSeq" id="WP_006001557.1">
    <property type="nucleotide sequence ID" value="NZ_AAEW02000014.1"/>
</dbReference>
<keyword evidence="2" id="KW-1185">Reference proteome</keyword>
<evidence type="ECO:0000313" key="1">
    <source>
        <dbReference type="EMBL" id="EAT15018.1"/>
    </source>
</evidence>
<dbReference type="Pfam" id="PF04250">
    <property type="entry name" value="DUF429"/>
    <property type="match status" value="1"/>
</dbReference>
<name>Q1JXX5_DESA6</name>
<dbReference type="EMBL" id="AAEW02000014">
    <property type="protein sequence ID" value="EAT15018.1"/>
    <property type="molecule type" value="Genomic_DNA"/>
</dbReference>
<dbReference type="AlphaFoldDB" id="Q1JXX5"/>
<dbReference type="OrthoDB" id="5464796at2"/>
<dbReference type="Proteomes" id="UP000005695">
    <property type="component" value="Unassembled WGS sequence"/>
</dbReference>
<evidence type="ECO:0000313" key="2">
    <source>
        <dbReference type="Proteomes" id="UP000005695"/>
    </source>
</evidence>
<sequence length="236" mass="25890">MPYFIGIDCATRPQKTGVALGVLHDDRVIIERCTTGDRRRGALELILDWVSKDDDVILGLDAPLGWPEAMGQQLAHHQAGMGLTAEPHAMFRRYTDTAIKQRLGKQPLDVGSNLIARTAHMALTLLQQLRDATGLPIPLAWDPDEDARWRAIEVYPAATRLVHGVRDRGGHLSGLEAVLDWSRVTDVVTASDDAADAVVCVLAAADFYRGRTCPPDNEAVARREGWIWAGSLPDQD</sequence>
<comment type="caution">
    <text evidence="1">The sequence shown here is derived from an EMBL/GenBank/DDBJ whole genome shotgun (WGS) entry which is preliminary data.</text>
</comment>
<evidence type="ECO:0008006" key="3">
    <source>
        <dbReference type="Google" id="ProtNLM"/>
    </source>
</evidence>
<reference evidence="1" key="1">
    <citation type="submission" date="2006-05" db="EMBL/GenBank/DDBJ databases">
        <title>Annotation of the draft genome assembly of Desulfuromonas acetoxidans DSM 684.</title>
        <authorList>
            <consortium name="US DOE Joint Genome Institute (JGI-ORNL)"/>
            <person name="Larimer F."/>
            <person name="Land M."/>
            <person name="Hauser L."/>
        </authorList>
    </citation>
    <scope>NUCLEOTIDE SEQUENCE [LARGE SCALE GENOMIC DNA]</scope>
    <source>
        <strain evidence="1">DSM 684</strain>
    </source>
</reference>
<proteinExistence type="predicted"/>
<gene>
    <name evidence="1" type="ORF">Dace_1095</name>
</gene>